<evidence type="ECO:0000313" key="2">
    <source>
        <dbReference type="EMBL" id="GGK28272.1"/>
    </source>
</evidence>
<keyword evidence="1" id="KW-0732">Signal</keyword>
<dbReference type="RefSeq" id="WP_188653246.1">
    <property type="nucleotide sequence ID" value="NZ_BMNR01000005.1"/>
</dbReference>
<gene>
    <name evidence="2" type="ORF">GCM10007962_23160</name>
</gene>
<feature type="signal peptide" evidence="1">
    <location>
        <begin position="1"/>
        <end position="20"/>
    </location>
</feature>
<name>A0A8J3FHB5_9FLAO</name>
<comment type="caution">
    <text evidence="2">The sequence shown here is derived from an EMBL/GenBank/DDBJ whole genome shotgun (WGS) entry which is preliminary data.</text>
</comment>
<evidence type="ECO:0008006" key="4">
    <source>
        <dbReference type="Google" id="ProtNLM"/>
    </source>
</evidence>
<sequence length="494" mass="55686">MKATYKLMIFAILLSSVSFAQQNNTSTYKKRVLDNTEAEFLTSYYNQDGSNASVTGGIGSEKLNDFTPTVVVSVPLNDDDVLTIDAGISTYSSASSSNLNPFDRTIKVPKSSTTVITSASKGTTKTITKYAKVSSPTPWAASSGASRADIWGNITGSYAHSSNSRNTIWDADLSLSHEFDYNSLGLGVGLTQLLNDKNTTLGLSANVYLDKWNPKYPTELHWYLLGNKSLNSNYFQGVPIYNQNGTEIDKTGNTTTVWNPLNYSFIQNTSRNSYSASFSFSQILNKNAQFSIFFDVVKQQGWLSNPMQRVYFGDVENFYIGNPATIPNYTSRSNNDVFQLADDMERLPSSRLKLPIGMNFNYYLNETFVLRTYYRYYTDDWGIKSNTANIEIPIKISPKWTVYPSYRYYDQTAADYFAPYEQNLSTSKYYTSDYDLSKFNSNQYGFGFGYTDVFASWHLWGLGLKNIDLKYYNYKRSTGLNASIITAGIKFILD</sequence>
<accession>A0A8J3FHB5</accession>
<protein>
    <recommendedName>
        <fullName evidence="4">DUF3570 domain-containing protein</fullName>
    </recommendedName>
</protein>
<dbReference type="Pfam" id="PF12094">
    <property type="entry name" value="DUF3570"/>
    <property type="match status" value="1"/>
</dbReference>
<evidence type="ECO:0000313" key="3">
    <source>
        <dbReference type="Proteomes" id="UP000612329"/>
    </source>
</evidence>
<dbReference type="AlphaFoldDB" id="A0A8J3FHB5"/>
<feature type="chain" id="PRO_5035228946" description="DUF3570 domain-containing protein" evidence="1">
    <location>
        <begin position="21"/>
        <end position="494"/>
    </location>
</feature>
<dbReference type="Proteomes" id="UP000612329">
    <property type="component" value="Unassembled WGS sequence"/>
</dbReference>
<dbReference type="InterPro" id="IPR021953">
    <property type="entry name" value="DUF3570"/>
</dbReference>
<proteinExistence type="predicted"/>
<organism evidence="2 3">
    <name type="scientific">Yeosuana aromativorans</name>
    <dbReference type="NCBI Taxonomy" id="288019"/>
    <lineage>
        <taxon>Bacteria</taxon>
        <taxon>Pseudomonadati</taxon>
        <taxon>Bacteroidota</taxon>
        <taxon>Flavobacteriia</taxon>
        <taxon>Flavobacteriales</taxon>
        <taxon>Flavobacteriaceae</taxon>
        <taxon>Yeosuana</taxon>
    </lineage>
</organism>
<evidence type="ECO:0000256" key="1">
    <source>
        <dbReference type="SAM" id="SignalP"/>
    </source>
</evidence>
<keyword evidence="3" id="KW-1185">Reference proteome</keyword>
<dbReference type="EMBL" id="BMNR01000005">
    <property type="protein sequence ID" value="GGK28272.1"/>
    <property type="molecule type" value="Genomic_DNA"/>
</dbReference>
<reference evidence="2" key="1">
    <citation type="journal article" date="2014" name="Int. J. Syst. Evol. Microbiol.">
        <title>Complete genome sequence of Corynebacterium casei LMG S-19264T (=DSM 44701T), isolated from a smear-ripened cheese.</title>
        <authorList>
            <consortium name="US DOE Joint Genome Institute (JGI-PGF)"/>
            <person name="Walter F."/>
            <person name="Albersmeier A."/>
            <person name="Kalinowski J."/>
            <person name="Ruckert C."/>
        </authorList>
    </citation>
    <scope>NUCLEOTIDE SEQUENCE</scope>
    <source>
        <strain evidence="2">JCM 12862</strain>
    </source>
</reference>
<reference evidence="2" key="2">
    <citation type="submission" date="2020-09" db="EMBL/GenBank/DDBJ databases">
        <authorList>
            <person name="Sun Q."/>
            <person name="Ohkuma M."/>
        </authorList>
    </citation>
    <scope>NUCLEOTIDE SEQUENCE</scope>
    <source>
        <strain evidence="2">JCM 12862</strain>
    </source>
</reference>